<dbReference type="PIRSF" id="PIRSF003180">
    <property type="entry name" value="DiGMPpdiest_YuxH"/>
    <property type="match status" value="1"/>
</dbReference>
<organism evidence="3 4">
    <name type="scientific">Bacillus kandeliae</name>
    <dbReference type="NCBI Taxonomy" id="3129297"/>
    <lineage>
        <taxon>Bacteria</taxon>
        <taxon>Bacillati</taxon>
        <taxon>Bacillota</taxon>
        <taxon>Bacilli</taxon>
        <taxon>Bacillales</taxon>
        <taxon>Bacillaceae</taxon>
        <taxon>Bacillus</taxon>
    </lineage>
</organism>
<dbReference type="PANTHER" id="PTHR33525">
    <property type="match status" value="1"/>
</dbReference>
<dbReference type="Gene3D" id="3.20.20.450">
    <property type="entry name" value="EAL domain"/>
    <property type="match status" value="1"/>
</dbReference>
<sequence>MTVYVARQPIFNRKEETVAYELLYRNQKGQVLANVTDGDTATMELLKNSLLNIGIDRLSEGKMLFINFTENLLLIDPPAFLERDKIVIEILEDVESSERLIQSCRKLRKKGYTLALDDYVLHERNKELVPLANIIKVDFLQTPRFERQRMMKELKQYNLLWLAEKVETREQLQQAMEEGFSLFQGFFFAKPALLSADSIPEFSNNYLVILNEVAAPLPSIQNIARLIEGDLSLSYQLLKLLNKTAFIQREKVKTIHQAIMLIGLEELKKWILFIMINTNKQTCSEEIMRTSLVRAKTLEQLARNYFPDQPTSQLFLLGMLSMIDALLGKPMESILPELPIDTEIKEALLLKENHFSKALLLIRSLEEANWPSASDFCSQLQIEEDILFTSYNQAIRWSDQLLQKNTELK</sequence>
<dbReference type="Pfam" id="PF08668">
    <property type="entry name" value="HDOD"/>
    <property type="match status" value="1"/>
</dbReference>
<reference evidence="3 4" key="1">
    <citation type="submission" date="2024-02" db="EMBL/GenBank/DDBJ databases">
        <title>Seven novel Bacillus-like species.</title>
        <authorList>
            <person name="Liu G."/>
        </authorList>
    </citation>
    <scope>NUCLEOTIDE SEQUENCE [LARGE SCALE GENOMIC DNA]</scope>
    <source>
        <strain evidence="3 4">FJAT-52991</strain>
    </source>
</reference>
<evidence type="ECO:0000313" key="3">
    <source>
        <dbReference type="EMBL" id="WXB94767.1"/>
    </source>
</evidence>
<dbReference type="Pfam" id="PF00563">
    <property type="entry name" value="EAL"/>
    <property type="match status" value="1"/>
</dbReference>
<dbReference type="SUPFAM" id="SSF109604">
    <property type="entry name" value="HD-domain/PDEase-like"/>
    <property type="match status" value="1"/>
</dbReference>
<dbReference type="PANTHER" id="PTHR33525:SF4">
    <property type="entry name" value="CYCLIC DI-GMP PHOSPHODIESTERASE CDGJ"/>
    <property type="match status" value="1"/>
</dbReference>
<feature type="domain" description="HDOD" evidence="2">
    <location>
        <begin position="199"/>
        <end position="386"/>
    </location>
</feature>
<dbReference type="SUPFAM" id="SSF141868">
    <property type="entry name" value="EAL domain-like"/>
    <property type="match status" value="1"/>
</dbReference>
<dbReference type="Proteomes" id="UP001387364">
    <property type="component" value="Chromosome"/>
</dbReference>
<dbReference type="InterPro" id="IPR052340">
    <property type="entry name" value="RNase_Y/CdgJ"/>
</dbReference>
<evidence type="ECO:0000313" key="4">
    <source>
        <dbReference type="Proteomes" id="UP001387364"/>
    </source>
</evidence>
<proteinExistence type="predicted"/>
<accession>A0ABZ2NAK4</accession>
<dbReference type="RefSeq" id="WP_338754602.1">
    <property type="nucleotide sequence ID" value="NZ_CP147404.1"/>
</dbReference>
<dbReference type="Gene3D" id="1.10.3210.10">
    <property type="entry name" value="Hypothetical protein af1432"/>
    <property type="match status" value="1"/>
</dbReference>
<feature type="domain" description="EAL" evidence="1">
    <location>
        <begin position="1"/>
        <end position="205"/>
    </location>
</feature>
<gene>
    <name evidence="3" type="ORF">WDJ61_09140</name>
</gene>
<dbReference type="PROSITE" id="PS50883">
    <property type="entry name" value="EAL"/>
    <property type="match status" value="1"/>
</dbReference>
<dbReference type="InterPro" id="IPR001633">
    <property type="entry name" value="EAL_dom"/>
</dbReference>
<protein>
    <submittedName>
        <fullName evidence="3">HDOD domain-containing protein</fullName>
    </submittedName>
</protein>
<keyword evidence="4" id="KW-1185">Reference proteome</keyword>
<dbReference type="InterPro" id="IPR035919">
    <property type="entry name" value="EAL_sf"/>
</dbReference>
<dbReference type="PROSITE" id="PS51833">
    <property type="entry name" value="HDOD"/>
    <property type="match status" value="1"/>
</dbReference>
<dbReference type="InterPro" id="IPR014408">
    <property type="entry name" value="dGMP_Pdiesterase_EAL/HD-GYP"/>
</dbReference>
<dbReference type="InterPro" id="IPR013976">
    <property type="entry name" value="HDOD"/>
</dbReference>
<evidence type="ECO:0000259" key="1">
    <source>
        <dbReference type="PROSITE" id="PS50883"/>
    </source>
</evidence>
<evidence type="ECO:0000259" key="2">
    <source>
        <dbReference type="PROSITE" id="PS51833"/>
    </source>
</evidence>
<dbReference type="SMART" id="SM00052">
    <property type="entry name" value="EAL"/>
    <property type="match status" value="1"/>
</dbReference>
<name>A0ABZ2NAK4_9BACI</name>
<dbReference type="EMBL" id="CP147404">
    <property type="protein sequence ID" value="WXB94767.1"/>
    <property type="molecule type" value="Genomic_DNA"/>
</dbReference>